<dbReference type="InParanoid" id="A0A0C2TBA4"/>
<dbReference type="STRING" id="946122.A0A0C2TBA4"/>
<dbReference type="Proteomes" id="UP000054549">
    <property type="component" value="Unassembled WGS sequence"/>
</dbReference>
<sequence>RILLVSALYRLSHSKHSDSDYAYWLKSFLGQISTDVYFFTSPDLSSLVLSSRPSPHPLYINTTFQTPFSVPPVHNLSSVYTTQHDDLDPERSHHSPELYAVWNAKPYLVTQAIENLERQGKTYDYVFWNDAGSFRYTHWYDVWPEPARVEQVWEEAATSLRGRDDGASGVEKKDLVFFPIAGFPWFVHRWWEERHGPLPVDFSEGSFFGGSPSAMHWFSHVFYTYHDHYLSRSLFIGKDQSIYNSLFLLFPDRFITVSSAEVTGMDINLGTVCCRQWWYYHFWFGSEKGGQKAIESW</sequence>
<keyword evidence="2" id="KW-1185">Reference proteome</keyword>
<reference evidence="1 2" key="1">
    <citation type="submission" date="2014-04" db="EMBL/GenBank/DDBJ databases">
        <title>Evolutionary Origins and Diversification of the Mycorrhizal Mutualists.</title>
        <authorList>
            <consortium name="DOE Joint Genome Institute"/>
            <consortium name="Mycorrhizal Genomics Consortium"/>
            <person name="Kohler A."/>
            <person name="Kuo A."/>
            <person name="Nagy L.G."/>
            <person name="Floudas D."/>
            <person name="Copeland A."/>
            <person name="Barry K.W."/>
            <person name="Cichocki N."/>
            <person name="Veneault-Fourrey C."/>
            <person name="LaButti K."/>
            <person name="Lindquist E.A."/>
            <person name="Lipzen A."/>
            <person name="Lundell T."/>
            <person name="Morin E."/>
            <person name="Murat C."/>
            <person name="Riley R."/>
            <person name="Ohm R."/>
            <person name="Sun H."/>
            <person name="Tunlid A."/>
            <person name="Henrissat B."/>
            <person name="Grigoriev I.V."/>
            <person name="Hibbett D.S."/>
            <person name="Martin F."/>
        </authorList>
    </citation>
    <scope>NUCLEOTIDE SEQUENCE [LARGE SCALE GENOMIC DNA]</scope>
    <source>
        <strain evidence="1 2">Koide BX008</strain>
    </source>
</reference>
<proteinExistence type="predicted"/>
<feature type="non-terminal residue" evidence="1">
    <location>
        <position position="1"/>
    </location>
</feature>
<dbReference type="EMBL" id="KN818253">
    <property type="protein sequence ID" value="KIL63989.1"/>
    <property type="molecule type" value="Genomic_DNA"/>
</dbReference>
<dbReference type="HOGENOM" id="CLU_045862_0_0_1"/>
<dbReference type="OrthoDB" id="411632at2759"/>
<dbReference type="AlphaFoldDB" id="A0A0C2TBA4"/>
<evidence type="ECO:0000313" key="2">
    <source>
        <dbReference type="Proteomes" id="UP000054549"/>
    </source>
</evidence>
<gene>
    <name evidence="1" type="ORF">M378DRAFT_51081</name>
</gene>
<accession>A0A0C2TBA4</accession>
<protein>
    <submittedName>
        <fullName evidence="1">Uncharacterized protein</fullName>
    </submittedName>
</protein>
<organism evidence="1 2">
    <name type="scientific">Amanita muscaria (strain Koide BX008)</name>
    <dbReference type="NCBI Taxonomy" id="946122"/>
    <lineage>
        <taxon>Eukaryota</taxon>
        <taxon>Fungi</taxon>
        <taxon>Dikarya</taxon>
        <taxon>Basidiomycota</taxon>
        <taxon>Agaricomycotina</taxon>
        <taxon>Agaricomycetes</taxon>
        <taxon>Agaricomycetidae</taxon>
        <taxon>Agaricales</taxon>
        <taxon>Pluteineae</taxon>
        <taxon>Amanitaceae</taxon>
        <taxon>Amanita</taxon>
    </lineage>
</organism>
<feature type="non-terminal residue" evidence="1">
    <location>
        <position position="297"/>
    </location>
</feature>
<evidence type="ECO:0000313" key="1">
    <source>
        <dbReference type="EMBL" id="KIL63989.1"/>
    </source>
</evidence>
<name>A0A0C2TBA4_AMAMK</name>